<dbReference type="Gene3D" id="3.10.350.10">
    <property type="entry name" value="LysM domain"/>
    <property type="match status" value="1"/>
</dbReference>
<dbReference type="InterPro" id="IPR018392">
    <property type="entry name" value="LysM"/>
</dbReference>
<dbReference type="CDD" id="cd00118">
    <property type="entry name" value="LysM"/>
    <property type="match status" value="1"/>
</dbReference>
<feature type="compositionally biased region" description="Basic and acidic residues" evidence="2">
    <location>
        <begin position="228"/>
        <end position="262"/>
    </location>
</feature>
<feature type="region of interest" description="Disordered" evidence="2">
    <location>
        <begin position="224"/>
        <end position="374"/>
    </location>
</feature>
<evidence type="ECO:0000256" key="1">
    <source>
        <dbReference type="SAM" id="Coils"/>
    </source>
</evidence>
<organism evidence="4 5">
    <name type="scientific">Caenorhabditis auriculariae</name>
    <dbReference type="NCBI Taxonomy" id="2777116"/>
    <lineage>
        <taxon>Eukaryota</taxon>
        <taxon>Metazoa</taxon>
        <taxon>Ecdysozoa</taxon>
        <taxon>Nematoda</taxon>
        <taxon>Chromadorea</taxon>
        <taxon>Rhabditida</taxon>
        <taxon>Rhabditina</taxon>
        <taxon>Rhabditomorpha</taxon>
        <taxon>Rhabditoidea</taxon>
        <taxon>Rhabditidae</taxon>
        <taxon>Peloderinae</taxon>
        <taxon>Caenorhabditis</taxon>
    </lineage>
</organism>
<feature type="region of interest" description="Disordered" evidence="2">
    <location>
        <begin position="88"/>
        <end position="147"/>
    </location>
</feature>
<dbReference type="PROSITE" id="PS51782">
    <property type="entry name" value="LYSM"/>
    <property type="match status" value="1"/>
</dbReference>
<comment type="caution">
    <text evidence="4">The sequence shown here is derived from an EMBL/GenBank/DDBJ whole genome shotgun (WGS) entry which is preliminary data.</text>
</comment>
<protein>
    <recommendedName>
        <fullName evidence="3">LysM domain-containing protein</fullName>
    </recommendedName>
</protein>
<feature type="coiled-coil region" evidence="1">
    <location>
        <begin position="491"/>
        <end position="518"/>
    </location>
</feature>
<keyword evidence="5" id="KW-1185">Reference proteome</keyword>
<name>A0A8S1HSN8_9PELO</name>
<dbReference type="Proteomes" id="UP000835052">
    <property type="component" value="Unassembled WGS sequence"/>
</dbReference>
<dbReference type="SUPFAM" id="SSF54106">
    <property type="entry name" value="LysM domain"/>
    <property type="match status" value="1"/>
</dbReference>
<feature type="domain" description="LysM" evidence="3">
    <location>
        <begin position="35"/>
        <end position="78"/>
    </location>
</feature>
<dbReference type="Pfam" id="PF01476">
    <property type="entry name" value="LysM"/>
    <property type="match status" value="1"/>
</dbReference>
<evidence type="ECO:0000256" key="2">
    <source>
        <dbReference type="SAM" id="MobiDB-lite"/>
    </source>
</evidence>
<dbReference type="EMBL" id="CAJGYM010000195">
    <property type="protein sequence ID" value="CAD6199692.1"/>
    <property type="molecule type" value="Genomic_DNA"/>
</dbReference>
<sequence>MVPVARNMKSSLDCGTVGPQLASTVKMWRSKAQGMEYTVGGADSLERIAAAHDCTVGELMKLNKMGSRMVFPGQKILVPLPNSDDVFHPPPAAENSTKGSGKLISGSENAADGIRKGPGGAVPAGARGNSLTKTHSAPVSGRSRAASDDVDTDCLQRFLKIKVKQVTESDGTVSGTLLVTPNCLMFDPDVSHPLVKENGPDLYGMVANMDEIVAVSVYKEIGGLTGDTNEKKRDIFDPDHVRTPSDSPQREGGEEPATERSDSVQFYTQNDSDAGGDSGVDEQAEYSSKPASETFLPAITEESNKHDSPVEEKARGEDGRRKRSVTVGEATENASRRRRSPQPSCSQEERPRSFSELDAPTDARGIGRFSPNAARRSFGKLGRTLSARAKSIQGTVAQGAEKMAATAVQGTKTVAHGVVTHTKSAADTLHCGIENGVKVVGEQAKAAADVAGRVVDRGQSLVNDGLNGVTDLFSVDVEENSDERSPMVIKREQSLAKLEDLRQRTNEAREISQKENKNSIFSCATSTDEMPDLFMSVDEIVEKTRSKSEGNAQPMLPFYMAVRLTRMKKRKSQRSSPSSFSSSYEEDINFGNKLKREFWFAIPRSKADHIYHFLLQWTPEKYGLDTTLSSTHNTSDKGFIVLDSKADESLSGPFSLHQFLTGNPRKMNE</sequence>
<reference evidence="4" key="1">
    <citation type="submission" date="2020-10" db="EMBL/GenBank/DDBJ databases">
        <authorList>
            <person name="Kikuchi T."/>
        </authorList>
    </citation>
    <scope>NUCLEOTIDE SEQUENCE</scope>
    <source>
        <strain evidence="4">NKZ352</strain>
    </source>
</reference>
<evidence type="ECO:0000313" key="5">
    <source>
        <dbReference type="Proteomes" id="UP000835052"/>
    </source>
</evidence>
<feature type="compositionally biased region" description="Basic and acidic residues" evidence="2">
    <location>
        <begin position="302"/>
        <end position="320"/>
    </location>
</feature>
<accession>A0A8S1HSN8</accession>
<proteinExistence type="predicted"/>
<dbReference type="OrthoDB" id="26679at2759"/>
<evidence type="ECO:0000259" key="3">
    <source>
        <dbReference type="PROSITE" id="PS51782"/>
    </source>
</evidence>
<evidence type="ECO:0000313" key="4">
    <source>
        <dbReference type="EMBL" id="CAD6199692.1"/>
    </source>
</evidence>
<dbReference type="SMART" id="SM00257">
    <property type="entry name" value="LysM"/>
    <property type="match status" value="1"/>
</dbReference>
<dbReference type="InterPro" id="IPR036779">
    <property type="entry name" value="LysM_dom_sf"/>
</dbReference>
<keyword evidence="1" id="KW-0175">Coiled coil</keyword>
<gene>
    <name evidence="4" type="ORF">CAUJ_LOCUS15592</name>
</gene>
<feature type="compositionally biased region" description="Polar residues" evidence="2">
    <location>
        <begin position="263"/>
        <end position="272"/>
    </location>
</feature>
<dbReference type="AlphaFoldDB" id="A0A8S1HSN8"/>